<comment type="similarity">
    <text evidence="2 11">Belongs to the peptidase M14 family.</text>
</comment>
<dbReference type="PROSITE" id="PS00132">
    <property type="entry name" value="CARBOXYPEPT_ZN_1"/>
    <property type="match status" value="1"/>
</dbReference>
<evidence type="ECO:0000313" key="15">
    <source>
        <dbReference type="EMBL" id="CAD7266361.1"/>
    </source>
</evidence>
<evidence type="ECO:0000256" key="10">
    <source>
        <dbReference type="ARBA" id="ARBA00023157"/>
    </source>
</evidence>
<dbReference type="InterPro" id="IPR003146">
    <property type="entry name" value="M14A_act_pep"/>
</dbReference>
<dbReference type="Gene3D" id="3.40.630.10">
    <property type="entry name" value="Zn peptidases"/>
    <property type="match status" value="4"/>
</dbReference>
<keyword evidence="8" id="KW-0862">Zinc</keyword>
<dbReference type="PRINTS" id="PR00765">
    <property type="entry name" value="CRBOXYPTASEA"/>
</dbReference>
<dbReference type="FunFam" id="3.40.630.10:FF:000084">
    <property type="entry name" value="Carboxypeptidase B2"/>
    <property type="match status" value="1"/>
</dbReference>
<keyword evidence="4" id="KW-0645">Protease</keyword>
<evidence type="ECO:0000256" key="9">
    <source>
        <dbReference type="ARBA" id="ARBA00023049"/>
    </source>
</evidence>
<organism evidence="15">
    <name type="scientific">Timema shepardi</name>
    <name type="common">Walking stick</name>
    <dbReference type="NCBI Taxonomy" id="629360"/>
    <lineage>
        <taxon>Eukaryota</taxon>
        <taxon>Metazoa</taxon>
        <taxon>Ecdysozoa</taxon>
        <taxon>Arthropoda</taxon>
        <taxon>Hexapoda</taxon>
        <taxon>Insecta</taxon>
        <taxon>Pterygota</taxon>
        <taxon>Neoptera</taxon>
        <taxon>Polyneoptera</taxon>
        <taxon>Phasmatodea</taxon>
        <taxon>Timematodea</taxon>
        <taxon>Timematoidea</taxon>
        <taxon>Timematidae</taxon>
        <taxon>Timema</taxon>
    </lineage>
</organism>
<evidence type="ECO:0000256" key="2">
    <source>
        <dbReference type="ARBA" id="ARBA00005988"/>
    </source>
</evidence>
<dbReference type="PANTHER" id="PTHR11705">
    <property type="entry name" value="PROTEASE FAMILY M14 CARBOXYPEPTIDASE A,B"/>
    <property type="match status" value="1"/>
</dbReference>
<dbReference type="GO" id="GO:0004181">
    <property type="term" value="F:metallocarboxypeptidase activity"/>
    <property type="evidence" value="ECO:0007669"/>
    <property type="project" value="InterPro"/>
</dbReference>
<keyword evidence="10" id="KW-1015">Disulfide bond</keyword>
<accession>A0A7R9B4R7</accession>
<evidence type="ECO:0000256" key="5">
    <source>
        <dbReference type="ARBA" id="ARBA00022723"/>
    </source>
</evidence>
<dbReference type="GO" id="GO:0005615">
    <property type="term" value="C:extracellular space"/>
    <property type="evidence" value="ECO:0007669"/>
    <property type="project" value="TreeGrafter"/>
</dbReference>
<dbReference type="SMART" id="SM00631">
    <property type="entry name" value="Zn_pept"/>
    <property type="match status" value="2"/>
</dbReference>
<gene>
    <name evidence="15" type="ORF">TSIB3V08_LOCUS10380</name>
</gene>
<keyword evidence="5" id="KW-0479">Metal-binding</keyword>
<dbReference type="GO" id="GO:0008270">
    <property type="term" value="F:zinc ion binding"/>
    <property type="evidence" value="ECO:0007669"/>
    <property type="project" value="InterPro"/>
</dbReference>
<evidence type="ECO:0000256" key="8">
    <source>
        <dbReference type="ARBA" id="ARBA00022833"/>
    </source>
</evidence>
<dbReference type="EMBL" id="OC006871">
    <property type="protein sequence ID" value="CAD7266361.1"/>
    <property type="molecule type" value="Genomic_DNA"/>
</dbReference>
<name>A0A7R9B4R7_TIMSH</name>
<dbReference type="Pfam" id="PF00246">
    <property type="entry name" value="Peptidase_M14"/>
    <property type="match status" value="4"/>
</dbReference>
<feature type="signal peptide" evidence="13">
    <location>
        <begin position="1"/>
        <end position="17"/>
    </location>
</feature>
<evidence type="ECO:0000256" key="3">
    <source>
        <dbReference type="ARBA" id="ARBA00022645"/>
    </source>
</evidence>
<keyword evidence="6 13" id="KW-0732">Signal</keyword>
<evidence type="ECO:0000256" key="1">
    <source>
        <dbReference type="ARBA" id="ARBA00001947"/>
    </source>
</evidence>
<feature type="chain" id="PRO_5031396513" description="Peptidase M14 domain-containing protein" evidence="13">
    <location>
        <begin position="18"/>
        <end position="749"/>
    </location>
</feature>
<evidence type="ECO:0000256" key="6">
    <source>
        <dbReference type="ARBA" id="ARBA00022729"/>
    </source>
</evidence>
<dbReference type="GO" id="GO:0006508">
    <property type="term" value="P:proteolysis"/>
    <property type="evidence" value="ECO:0007669"/>
    <property type="project" value="UniProtKB-KW"/>
</dbReference>
<keyword evidence="7" id="KW-0378">Hydrolase</keyword>
<dbReference type="AlphaFoldDB" id="A0A7R9B4R7"/>
<feature type="domain" description="Peptidase M14" evidence="14">
    <location>
        <begin position="596"/>
        <end position="744"/>
    </location>
</feature>
<evidence type="ECO:0000256" key="7">
    <source>
        <dbReference type="ARBA" id="ARBA00022801"/>
    </source>
</evidence>
<dbReference type="InterPro" id="IPR057246">
    <property type="entry name" value="CARBOXYPEPT_ZN_1"/>
</dbReference>
<dbReference type="PANTHER" id="PTHR11705:SF140">
    <property type="entry name" value="FI02848P-RELATED"/>
    <property type="match status" value="1"/>
</dbReference>
<evidence type="ECO:0000256" key="13">
    <source>
        <dbReference type="SAM" id="SignalP"/>
    </source>
</evidence>
<proteinExistence type="inferred from homology"/>
<sequence length="749" mass="82468">MDRLAVLLISFLACVSASSNFTAYDGHKVYKVFPTEYQAGLLKTFHDLEGYDFWGSYHNVSTGIQELDLMVTPEQQEYFVKFLKDKNIEYSTLVEDLETVFKAERVQQNSKRASSRISFDSYLRYDQIRAYLLQLATNYPTLVTVENIGFTYEGRPIVIAKISSGGQGSRPVIAIEAGIHAREWIAPATAVYIINQLVENSENSDLISNVDWHIVPVTNPDGYEFSHTTLHFSTSTNHDGYKFSQITISGYYSYIPLLPPTMMAMSYLKPRPVCGERLVPGRLHQPALELTQTGTLDTTGCLSSMTGASSNPCSETYGGTHAFSESETVAYHNYILGNKDRIKLYLATHSYGNYFLYPWGYTSALPSDWRNLLTGPTTRKCPPELQATPSGAPLMFSVNAAAGGSDDWVKAVGGVDYAYTLELPGGGNSGFDLPASQIARTVSTFFPAIRTRLWRKTRSRPSSSTCIGTDANRNFDYFWITRHAGTKPTHPSSVGMTRTKPTHPSSVGMTRTKPTHTGSVGLTRTKPTRTSSVGMTRTKPTHPSSVGMTRKRISQVVSSIWPYTGAQQCTERRKFCSRNLETSGTEIPDAHRTAPNFTIGASSNPCSETYGGTHAFSEPETVAYHNYILGNKDRIKLYLATHSYGNYILYSWGHTSALPSDWLNLDNLAKRANNAQVSAGAPSYSIDATGGASVDWVKAVAGVGYGYTIELPGGGSFGFDLPASRILSTVSAYFNAVRVFGEYIRDNYA</sequence>
<evidence type="ECO:0000259" key="14">
    <source>
        <dbReference type="PROSITE" id="PS52035"/>
    </source>
</evidence>
<dbReference type="Pfam" id="PF02244">
    <property type="entry name" value="Propep_M14"/>
    <property type="match status" value="1"/>
</dbReference>
<evidence type="ECO:0000256" key="12">
    <source>
        <dbReference type="SAM" id="MobiDB-lite"/>
    </source>
</evidence>
<evidence type="ECO:0000256" key="11">
    <source>
        <dbReference type="PROSITE-ProRule" id="PRU01379"/>
    </source>
</evidence>
<feature type="region of interest" description="Disordered" evidence="12">
    <location>
        <begin position="488"/>
        <end position="548"/>
    </location>
</feature>
<dbReference type="PROSITE" id="PS52035">
    <property type="entry name" value="PEPTIDASE_M14"/>
    <property type="match status" value="2"/>
</dbReference>
<feature type="active site" description="Proton donor/acceptor" evidence="11">
    <location>
        <position position="710"/>
    </location>
</feature>
<dbReference type="SUPFAM" id="SSF53187">
    <property type="entry name" value="Zn-dependent exopeptidases"/>
    <property type="match status" value="3"/>
</dbReference>
<dbReference type="InterPro" id="IPR036990">
    <property type="entry name" value="M14A-like_propep"/>
</dbReference>
<feature type="domain" description="Peptidase M14" evidence="14">
    <location>
        <begin position="121"/>
        <end position="456"/>
    </location>
</feature>
<evidence type="ECO:0000256" key="4">
    <source>
        <dbReference type="ARBA" id="ARBA00022670"/>
    </source>
</evidence>
<dbReference type="InterPro" id="IPR000834">
    <property type="entry name" value="Peptidase_M14"/>
</dbReference>
<dbReference type="Gene3D" id="3.30.70.340">
    <property type="entry name" value="Metallocarboxypeptidase-like"/>
    <property type="match status" value="1"/>
</dbReference>
<reference evidence="15" key="1">
    <citation type="submission" date="2020-11" db="EMBL/GenBank/DDBJ databases">
        <authorList>
            <person name="Tran Van P."/>
        </authorList>
    </citation>
    <scope>NUCLEOTIDE SEQUENCE</scope>
</reference>
<dbReference type="SUPFAM" id="SSF54897">
    <property type="entry name" value="Protease propeptides/inhibitors"/>
    <property type="match status" value="1"/>
</dbReference>
<keyword evidence="9" id="KW-0482">Metalloprotease</keyword>
<comment type="cofactor">
    <cofactor evidence="1">
        <name>Zn(2+)</name>
        <dbReference type="ChEBI" id="CHEBI:29105"/>
    </cofactor>
</comment>
<protein>
    <recommendedName>
        <fullName evidence="14">Peptidase M14 domain-containing protein</fullName>
    </recommendedName>
</protein>
<keyword evidence="3" id="KW-0121">Carboxypeptidase</keyword>
<feature type="active site" description="Proton donor/acceptor" evidence="11">
    <location>
        <position position="422"/>
    </location>
</feature>